<keyword evidence="9" id="KW-1185">Reference proteome</keyword>
<comment type="subcellular location">
    <subcellularLocation>
        <location evidence="1">Secreted</location>
    </subcellularLocation>
</comment>
<gene>
    <name evidence="8" type="primary">CRRSP55</name>
    <name evidence="8" type="ORF">AXF42_Ash009462</name>
</gene>
<dbReference type="InterPro" id="IPR002902">
    <property type="entry name" value="GNK2"/>
</dbReference>
<dbReference type="Gene3D" id="3.30.430.20">
    <property type="entry name" value="Gnk2 domain, C-X8-C-X2-C motif"/>
    <property type="match status" value="2"/>
</dbReference>
<evidence type="ECO:0000256" key="5">
    <source>
        <dbReference type="ARBA" id="ARBA00038515"/>
    </source>
</evidence>
<keyword evidence="4" id="KW-0677">Repeat</keyword>
<evidence type="ECO:0000256" key="6">
    <source>
        <dbReference type="SAM" id="SignalP"/>
    </source>
</evidence>
<comment type="similarity">
    <text evidence="5">Belongs to the cysteine-rich repeat secretory protein family.</text>
</comment>
<dbReference type="PROSITE" id="PS51473">
    <property type="entry name" value="GNK2"/>
    <property type="match status" value="2"/>
</dbReference>
<feature type="chain" id="PRO_5014177656" evidence="6">
    <location>
        <begin position="20"/>
        <end position="251"/>
    </location>
</feature>
<dbReference type="Proteomes" id="UP000236161">
    <property type="component" value="Unassembled WGS sequence"/>
</dbReference>
<reference evidence="8 9" key="1">
    <citation type="journal article" date="2017" name="Nature">
        <title>The Apostasia genome and the evolution of orchids.</title>
        <authorList>
            <person name="Zhang G.Q."/>
            <person name="Liu K.W."/>
            <person name="Li Z."/>
            <person name="Lohaus R."/>
            <person name="Hsiao Y.Y."/>
            <person name="Niu S.C."/>
            <person name="Wang J.Y."/>
            <person name="Lin Y.C."/>
            <person name="Xu Q."/>
            <person name="Chen L.J."/>
            <person name="Yoshida K."/>
            <person name="Fujiwara S."/>
            <person name="Wang Z.W."/>
            <person name="Zhang Y.Q."/>
            <person name="Mitsuda N."/>
            <person name="Wang M."/>
            <person name="Liu G.H."/>
            <person name="Pecoraro L."/>
            <person name="Huang H.X."/>
            <person name="Xiao X.J."/>
            <person name="Lin M."/>
            <person name="Wu X.Y."/>
            <person name="Wu W.L."/>
            <person name="Chen Y.Y."/>
            <person name="Chang S.B."/>
            <person name="Sakamoto S."/>
            <person name="Ohme-Takagi M."/>
            <person name="Yagi M."/>
            <person name="Zeng S.J."/>
            <person name="Shen C.Y."/>
            <person name="Yeh C.M."/>
            <person name="Luo Y.B."/>
            <person name="Tsai W.C."/>
            <person name="Van de Peer Y."/>
            <person name="Liu Z.J."/>
        </authorList>
    </citation>
    <scope>NUCLEOTIDE SEQUENCE [LARGE SCALE GENOMIC DNA]</scope>
    <source>
        <strain evidence="9">cv. Shenzhen</strain>
        <tissue evidence="8">Stem</tissue>
    </source>
</reference>
<keyword evidence="3 6" id="KW-0732">Signal</keyword>
<dbReference type="GO" id="GO:0005576">
    <property type="term" value="C:extracellular region"/>
    <property type="evidence" value="ECO:0007669"/>
    <property type="project" value="UniProtKB-SubCell"/>
</dbReference>
<evidence type="ECO:0000313" key="9">
    <source>
        <dbReference type="Proteomes" id="UP000236161"/>
    </source>
</evidence>
<feature type="domain" description="Gnk2-homologous" evidence="7">
    <location>
        <begin position="19"/>
        <end position="121"/>
    </location>
</feature>
<dbReference type="PANTHER" id="PTHR32411">
    <property type="entry name" value="CYSTEINE-RICH REPEAT SECRETORY PROTEIN 38-RELATED"/>
    <property type="match status" value="1"/>
</dbReference>
<dbReference type="Pfam" id="PF01657">
    <property type="entry name" value="Stress-antifung"/>
    <property type="match status" value="2"/>
</dbReference>
<evidence type="ECO:0000256" key="2">
    <source>
        <dbReference type="ARBA" id="ARBA00022525"/>
    </source>
</evidence>
<dbReference type="AlphaFoldDB" id="A0A2I0B8X1"/>
<protein>
    <submittedName>
        <fullName evidence="8">Cysteine-rich repeat secretory protein 55</fullName>
    </submittedName>
</protein>
<dbReference type="STRING" id="1088818.A0A2I0B8X1"/>
<keyword evidence="2" id="KW-0964">Secreted</keyword>
<dbReference type="InterPro" id="IPR050581">
    <property type="entry name" value="CRR_secretory_protein"/>
</dbReference>
<name>A0A2I0B8X1_9ASPA</name>
<organism evidence="8 9">
    <name type="scientific">Apostasia shenzhenica</name>
    <dbReference type="NCBI Taxonomy" id="1088818"/>
    <lineage>
        <taxon>Eukaryota</taxon>
        <taxon>Viridiplantae</taxon>
        <taxon>Streptophyta</taxon>
        <taxon>Embryophyta</taxon>
        <taxon>Tracheophyta</taxon>
        <taxon>Spermatophyta</taxon>
        <taxon>Magnoliopsida</taxon>
        <taxon>Liliopsida</taxon>
        <taxon>Asparagales</taxon>
        <taxon>Orchidaceae</taxon>
        <taxon>Apostasioideae</taxon>
        <taxon>Apostasia</taxon>
    </lineage>
</organism>
<sequence length="251" mass="26381">MAITYHLVLLSVLLPLAGGASLLRYQCGKNFTGDGILASNIGAGLADLVRESSLLGSANSTRGAGDNTIYGLSLCRGDVTSGDCSTCIADAAGNISAACAGHAQAIVWYDICLIRFDTEDFNGKWKNGSGWVVRSSREAPNPSIFVPEVEELIRQVTAAAAGAGGRLFGRMARVIRRLEGLAVYGMAQCTRDLEGGSCRDCLDLLAGWIPVAGGCRNSSGCNLLYSSCVIRYETYNFLSPVDASSSASLQF</sequence>
<dbReference type="EMBL" id="KZ451905">
    <property type="protein sequence ID" value="PKA64242.1"/>
    <property type="molecule type" value="Genomic_DNA"/>
</dbReference>
<accession>A0A2I0B8X1</accession>
<dbReference type="PANTHER" id="PTHR32411:SF44">
    <property type="entry name" value="OS05G0112800 PROTEIN"/>
    <property type="match status" value="1"/>
</dbReference>
<dbReference type="OrthoDB" id="1731016at2759"/>
<dbReference type="InterPro" id="IPR038408">
    <property type="entry name" value="GNK2_sf"/>
</dbReference>
<feature type="signal peptide" evidence="6">
    <location>
        <begin position="1"/>
        <end position="19"/>
    </location>
</feature>
<proteinExistence type="inferred from homology"/>
<evidence type="ECO:0000313" key="8">
    <source>
        <dbReference type="EMBL" id="PKA64242.1"/>
    </source>
</evidence>
<dbReference type="CDD" id="cd23509">
    <property type="entry name" value="Gnk2-like"/>
    <property type="match status" value="2"/>
</dbReference>
<evidence type="ECO:0000256" key="1">
    <source>
        <dbReference type="ARBA" id="ARBA00004613"/>
    </source>
</evidence>
<evidence type="ECO:0000256" key="4">
    <source>
        <dbReference type="ARBA" id="ARBA00022737"/>
    </source>
</evidence>
<evidence type="ECO:0000259" key="7">
    <source>
        <dbReference type="PROSITE" id="PS51473"/>
    </source>
</evidence>
<evidence type="ECO:0000256" key="3">
    <source>
        <dbReference type="ARBA" id="ARBA00022729"/>
    </source>
</evidence>
<feature type="domain" description="Gnk2-homologous" evidence="7">
    <location>
        <begin position="127"/>
        <end position="237"/>
    </location>
</feature>